<feature type="domain" description="VTT" evidence="12">
    <location>
        <begin position="84"/>
        <end position="184"/>
    </location>
</feature>
<keyword evidence="6 11" id="KW-0812">Transmembrane</keyword>
<evidence type="ECO:0000313" key="13">
    <source>
        <dbReference type="EMBL" id="GAT26992.1"/>
    </source>
</evidence>
<feature type="compositionally biased region" description="Low complexity" evidence="10">
    <location>
        <begin position="13"/>
        <end position="24"/>
    </location>
</feature>
<comment type="caution">
    <text evidence="13">The sequence shown here is derived from an EMBL/GenBank/DDBJ whole genome shotgun (WGS) entry which is preliminary data.</text>
</comment>
<dbReference type="GO" id="GO:0000022">
    <property type="term" value="P:mitotic spindle elongation"/>
    <property type="evidence" value="ECO:0007669"/>
    <property type="project" value="TreeGrafter"/>
</dbReference>
<organism evidence="13 14">
    <name type="scientific">Aspergillus kawachii</name>
    <name type="common">White koji mold</name>
    <name type="synonym">Aspergillus awamori var. kawachi</name>
    <dbReference type="NCBI Taxonomy" id="1069201"/>
    <lineage>
        <taxon>Eukaryota</taxon>
        <taxon>Fungi</taxon>
        <taxon>Dikarya</taxon>
        <taxon>Ascomycota</taxon>
        <taxon>Pezizomycotina</taxon>
        <taxon>Eurotiomycetes</taxon>
        <taxon>Eurotiomycetidae</taxon>
        <taxon>Eurotiales</taxon>
        <taxon>Aspergillaceae</taxon>
        <taxon>Aspergillus</taxon>
        <taxon>Aspergillus subgen. Circumdati</taxon>
    </lineage>
</organism>
<evidence type="ECO:0000256" key="1">
    <source>
        <dbReference type="ARBA" id="ARBA00002978"/>
    </source>
</evidence>
<reference evidence="13 14" key="1">
    <citation type="journal article" date="2016" name="DNA Res.">
        <title>Genome sequence of Aspergillus luchuensis NBRC 4314.</title>
        <authorList>
            <person name="Yamada O."/>
            <person name="Machida M."/>
            <person name="Hosoyama A."/>
            <person name="Goto M."/>
            <person name="Takahashi T."/>
            <person name="Futagami T."/>
            <person name="Yamagata Y."/>
            <person name="Takeuchi M."/>
            <person name="Kobayashi T."/>
            <person name="Koike H."/>
            <person name="Abe K."/>
            <person name="Asai K."/>
            <person name="Arita M."/>
            <person name="Fujita N."/>
            <person name="Fukuda K."/>
            <person name="Higa K."/>
            <person name="Horikawa H."/>
            <person name="Ishikawa T."/>
            <person name="Jinno K."/>
            <person name="Kato Y."/>
            <person name="Kirimura K."/>
            <person name="Mizutani O."/>
            <person name="Nakasone K."/>
            <person name="Sano M."/>
            <person name="Shiraishi Y."/>
            <person name="Tsukahara M."/>
            <person name="Gomi K."/>
        </authorList>
    </citation>
    <scope>NUCLEOTIDE SEQUENCE [LARGE SCALE GENOMIC DNA]</scope>
    <source>
        <strain evidence="13 14">RIB 2604</strain>
    </source>
</reference>
<evidence type="ECO:0000256" key="9">
    <source>
        <dbReference type="ARBA" id="ARBA00023136"/>
    </source>
</evidence>
<accession>A0A146FP25</accession>
<evidence type="ECO:0000256" key="5">
    <source>
        <dbReference type="ARBA" id="ARBA00020673"/>
    </source>
</evidence>
<feature type="region of interest" description="Disordered" evidence="10">
    <location>
        <begin position="1"/>
        <end position="50"/>
    </location>
</feature>
<evidence type="ECO:0000256" key="8">
    <source>
        <dbReference type="ARBA" id="ARBA00023034"/>
    </source>
</evidence>
<feature type="compositionally biased region" description="Polar residues" evidence="10">
    <location>
        <begin position="1"/>
        <end position="10"/>
    </location>
</feature>
<dbReference type="Pfam" id="PF09335">
    <property type="entry name" value="VTT_dom"/>
    <property type="match status" value="1"/>
</dbReference>
<keyword evidence="9 11" id="KW-0472">Membrane</keyword>
<protein>
    <recommendedName>
        <fullName evidence="4">Golgi apparatus membrane protein TVP38</fullName>
    </recommendedName>
    <alternativeName>
        <fullName evidence="5">Golgi apparatus membrane protein tvp38</fullName>
    </alternativeName>
</protein>
<feature type="region of interest" description="Disordered" evidence="10">
    <location>
        <begin position="288"/>
        <end position="314"/>
    </location>
</feature>
<dbReference type="InterPro" id="IPR032816">
    <property type="entry name" value="VTT_dom"/>
</dbReference>
<evidence type="ECO:0000256" key="10">
    <source>
        <dbReference type="SAM" id="MobiDB-lite"/>
    </source>
</evidence>
<dbReference type="InterPro" id="IPR051076">
    <property type="entry name" value="Golgi_membrane_TVP38/TMEM64"/>
</dbReference>
<dbReference type="PANTHER" id="PTHR47549">
    <property type="entry name" value="GOLGI APPARATUS MEMBRANE PROTEIN TVP38-RELATED"/>
    <property type="match status" value="1"/>
</dbReference>
<evidence type="ECO:0000259" key="12">
    <source>
        <dbReference type="Pfam" id="PF09335"/>
    </source>
</evidence>
<evidence type="ECO:0000256" key="11">
    <source>
        <dbReference type="SAM" id="Phobius"/>
    </source>
</evidence>
<evidence type="ECO:0000256" key="7">
    <source>
        <dbReference type="ARBA" id="ARBA00022989"/>
    </source>
</evidence>
<gene>
    <name evidence="13" type="ORF">RIB2604_02106750</name>
</gene>
<evidence type="ECO:0000256" key="3">
    <source>
        <dbReference type="ARBA" id="ARBA00008640"/>
    </source>
</evidence>
<evidence type="ECO:0000256" key="6">
    <source>
        <dbReference type="ARBA" id="ARBA00022692"/>
    </source>
</evidence>
<dbReference type="EMBL" id="BCWF01000021">
    <property type="protein sequence ID" value="GAT26992.1"/>
    <property type="molecule type" value="Genomic_DNA"/>
</dbReference>
<proteinExistence type="inferred from homology"/>
<feature type="compositionally biased region" description="Polar residues" evidence="10">
    <location>
        <begin position="294"/>
        <end position="304"/>
    </location>
</feature>
<dbReference type="Proteomes" id="UP000075230">
    <property type="component" value="Unassembled WGS sequence"/>
</dbReference>
<sequence>MPADYSSTARALSVSTSSPEPLSPSEDEAYPPWSRRAPGRRNSASISGGRPATLRDQIVDRATKTYHQLLESWRKMNFWQRVGAVWLLYASATVLGSTCSFIVSRTILSKFVHRLMERDKRFAALSLTLKYDGLKLLCMIRLCPLPYSVCNGAVSTFPTVQPLTYGLATALISPKLLVPAFIGNRLRVLSENNEEMSAGSKAVNICSIIVSICIGIFTGLTLARAKELEAKEREDIRRSLQTDHAAHRPHGAFSEDPEVNSAAALLARDEEERIGFGDLDDDHVDLAIDDESGSETSPHRTQASPYRDEFTDNDSDIFKDGDGSHEEMYTLHTHVGLEDSHGGDQCNIPSSRRSTLTLVTREDPGARTKLGANGQIAKQHLTEVLLARSDGPKGRLGGARKGGDGRGVLRLTMAHEDGQQECNESIESIGWPD</sequence>
<name>A0A146FP25_ASPKA</name>
<comment type="subcellular location">
    <subcellularLocation>
        <location evidence="2">Golgi apparatus membrane</location>
        <topology evidence="2">Multi-pass membrane protein</topology>
    </subcellularLocation>
</comment>
<comment type="similarity">
    <text evidence="3">Belongs to the TVP38/TMEM64 family.</text>
</comment>
<comment type="function">
    <text evidence="1">Golgi membrane protein involved in vesicular trafficking and spindle migration.</text>
</comment>
<evidence type="ECO:0000256" key="4">
    <source>
        <dbReference type="ARBA" id="ARBA00013533"/>
    </source>
</evidence>
<dbReference type="GO" id="GO:0000139">
    <property type="term" value="C:Golgi membrane"/>
    <property type="evidence" value="ECO:0007669"/>
    <property type="project" value="UniProtKB-SubCell"/>
</dbReference>
<dbReference type="PANTHER" id="PTHR47549:SF1">
    <property type="entry name" value="GOLGI APPARATUS MEMBRANE PROTEIN TVP38"/>
    <property type="match status" value="1"/>
</dbReference>
<keyword evidence="8" id="KW-0333">Golgi apparatus</keyword>
<reference evidence="14" key="2">
    <citation type="submission" date="2016-02" db="EMBL/GenBank/DDBJ databases">
        <title>Genome sequencing of Aspergillus luchuensis NBRC 4314.</title>
        <authorList>
            <person name="Yamada O."/>
        </authorList>
    </citation>
    <scope>NUCLEOTIDE SEQUENCE [LARGE SCALE GENOMIC DNA]</scope>
    <source>
        <strain evidence="14">RIB 2604</strain>
    </source>
</reference>
<dbReference type="GO" id="GO:0016192">
    <property type="term" value="P:vesicle-mediated transport"/>
    <property type="evidence" value="ECO:0007669"/>
    <property type="project" value="TreeGrafter"/>
</dbReference>
<dbReference type="VEuPathDB" id="FungiDB:ASPFODRAFT_120329"/>
<evidence type="ECO:0000256" key="2">
    <source>
        <dbReference type="ARBA" id="ARBA00004653"/>
    </source>
</evidence>
<dbReference type="AlphaFoldDB" id="A0A146FP25"/>
<keyword evidence="7 11" id="KW-1133">Transmembrane helix</keyword>
<feature type="transmembrane region" description="Helical" evidence="11">
    <location>
        <begin position="86"/>
        <end position="108"/>
    </location>
</feature>
<evidence type="ECO:0000313" key="14">
    <source>
        <dbReference type="Proteomes" id="UP000075230"/>
    </source>
</evidence>